<sequence>MKTPVQRYVILSFMFFLLFSMSSCAAIGDIFKAGAWTGALFVIVGIALVIWLISKLFGGGGNSNT</sequence>
<dbReference type="EMBL" id="JAFMYV010000012">
    <property type="protein sequence ID" value="MBO0939035.1"/>
    <property type="molecule type" value="Genomic_DNA"/>
</dbReference>
<evidence type="ECO:0000313" key="4">
    <source>
        <dbReference type="Proteomes" id="UP000664034"/>
    </source>
</evidence>
<feature type="chain" id="PRO_5038036893" description="Phosphatidate cytidylyltransferase" evidence="2">
    <location>
        <begin position="26"/>
        <end position="65"/>
    </location>
</feature>
<keyword evidence="4" id="KW-1185">Reference proteome</keyword>
<protein>
    <recommendedName>
        <fullName evidence="5">Phosphatidate cytidylyltransferase</fullName>
    </recommendedName>
</protein>
<proteinExistence type="predicted"/>
<keyword evidence="1" id="KW-1133">Transmembrane helix</keyword>
<organism evidence="3 4">
    <name type="scientific">Fibrella rubiginis</name>
    <dbReference type="NCBI Taxonomy" id="2817060"/>
    <lineage>
        <taxon>Bacteria</taxon>
        <taxon>Pseudomonadati</taxon>
        <taxon>Bacteroidota</taxon>
        <taxon>Cytophagia</taxon>
        <taxon>Cytophagales</taxon>
        <taxon>Spirosomataceae</taxon>
        <taxon>Fibrella</taxon>
    </lineage>
</organism>
<accession>A0A939GKD9</accession>
<evidence type="ECO:0000256" key="1">
    <source>
        <dbReference type="SAM" id="Phobius"/>
    </source>
</evidence>
<feature type="transmembrane region" description="Helical" evidence="1">
    <location>
        <begin position="34"/>
        <end position="53"/>
    </location>
</feature>
<evidence type="ECO:0000313" key="3">
    <source>
        <dbReference type="EMBL" id="MBO0939035.1"/>
    </source>
</evidence>
<keyword evidence="1" id="KW-0472">Membrane</keyword>
<name>A0A939GKD9_9BACT</name>
<dbReference type="RefSeq" id="WP_207366571.1">
    <property type="nucleotide sequence ID" value="NZ_JAFMYV010000012.1"/>
</dbReference>
<feature type="signal peptide" evidence="2">
    <location>
        <begin position="1"/>
        <end position="25"/>
    </location>
</feature>
<dbReference type="AlphaFoldDB" id="A0A939GKD9"/>
<evidence type="ECO:0008006" key="5">
    <source>
        <dbReference type="Google" id="ProtNLM"/>
    </source>
</evidence>
<gene>
    <name evidence="3" type="ORF">J2I47_20950</name>
</gene>
<dbReference type="Proteomes" id="UP000664034">
    <property type="component" value="Unassembled WGS sequence"/>
</dbReference>
<dbReference type="PROSITE" id="PS51257">
    <property type="entry name" value="PROKAR_LIPOPROTEIN"/>
    <property type="match status" value="1"/>
</dbReference>
<keyword evidence="2" id="KW-0732">Signal</keyword>
<evidence type="ECO:0000256" key="2">
    <source>
        <dbReference type="SAM" id="SignalP"/>
    </source>
</evidence>
<keyword evidence="1" id="KW-0812">Transmembrane</keyword>
<reference evidence="3" key="1">
    <citation type="submission" date="2021-03" db="EMBL/GenBank/DDBJ databases">
        <title>Fibrella sp. HMF5335 genome sequencing and assembly.</title>
        <authorList>
            <person name="Kang H."/>
            <person name="Kim H."/>
            <person name="Bae S."/>
            <person name="Joh K."/>
        </authorList>
    </citation>
    <scope>NUCLEOTIDE SEQUENCE</scope>
    <source>
        <strain evidence="3">HMF5335</strain>
    </source>
</reference>
<comment type="caution">
    <text evidence="3">The sequence shown here is derived from an EMBL/GenBank/DDBJ whole genome shotgun (WGS) entry which is preliminary data.</text>
</comment>